<dbReference type="Proteomes" id="UP000001693">
    <property type="component" value="Chromosome"/>
</dbReference>
<dbReference type="KEGG" id="lch:Lcho_0786"/>
<dbReference type="EMBL" id="CP001013">
    <property type="protein sequence ID" value="ACB33059.1"/>
    <property type="molecule type" value="Genomic_DNA"/>
</dbReference>
<organism evidence="1 2">
    <name type="scientific">Leptothrix cholodnii (strain ATCC 51168 / LMG 8142 / SP-6)</name>
    <name type="common">Leptothrix discophora (strain SP-6)</name>
    <dbReference type="NCBI Taxonomy" id="395495"/>
    <lineage>
        <taxon>Bacteria</taxon>
        <taxon>Pseudomonadati</taxon>
        <taxon>Pseudomonadota</taxon>
        <taxon>Betaproteobacteria</taxon>
        <taxon>Burkholderiales</taxon>
        <taxon>Sphaerotilaceae</taxon>
        <taxon>Leptothrix</taxon>
    </lineage>
</organism>
<proteinExistence type="predicted"/>
<dbReference type="HOGENOM" id="CLU_2538444_0_0_4"/>
<dbReference type="eggNOG" id="ENOG502ZNK5">
    <property type="taxonomic scope" value="Bacteria"/>
</dbReference>
<protein>
    <submittedName>
        <fullName evidence="1">Uncharacterized protein</fullName>
    </submittedName>
</protein>
<dbReference type="AlphaFoldDB" id="B1Y182"/>
<sequence length="83" mass="9177">MHGVKDSLVVPGERLAQDCELTRQYLAPAEDRGEVFAVKIDNRLHYPLAFLGVDRETLATGCRALGDLDASETLMFWPCDTAP</sequence>
<name>B1Y182_LEPCP</name>
<evidence type="ECO:0000313" key="1">
    <source>
        <dbReference type="EMBL" id="ACB33059.1"/>
    </source>
</evidence>
<accession>B1Y182</accession>
<evidence type="ECO:0000313" key="2">
    <source>
        <dbReference type="Proteomes" id="UP000001693"/>
    </source>
</evidence>
<reference evidence="1 2" key="1">
    <citation type="submission" date="2008-03" db="EMBL/GenBank/DDBJ databases">
        <title>Complete sequence of Leptothrix cholodnii SP-6.</title>
        <authorList>
            <consortium name="US DOE Joint Genome Institute"/>
            <person name="Copeland A."/>
            <person name="Lucas S."/>
            <person name="Lapidus A."/>
            <person name="Glavina del Rio T."/>
            <person name="Dalin E."/>
            <person name="Tice H."/>
            <person name="Bruce D."/>
            <person name="Goodwin L."/>
            <person name="Pitluck S."/>
            <person name="Chertkov O."/>
            <person name="Brettin T."/>
            <person name="Detter J.C."/>
            <person name="Han C."/>
            <person name="Kuske C.R."/>
            <person name="Schmutz J."/>
            <person name="Larimer F."/>
            <person name="Land M."/>
            <person name="Hauser L."/>
            <person name="Kyrpides N."/>
            <person name="Lykidis A."/>
            <person name="Emerson D."/>
            <person name="Richardson P."/>
        </authorList>
    </citation>
    <scope>NUCLEOTIDE SEQUENCE [LARGE SCALE GENOMIC DNA]</scope>
    <source>
        <strain evidence="2">ATCC 51168 / LMG 8142 / SP-6</strain>
    </source>
</reference>
<gene>
    <name evidence="1" type="ordered locus">Lcho_0786</name>
</gene>
<keyword evidence="2" id="KW-1185">Reference proteome</keyword>